<gene>
    <name evidence="5" type="ORF">CABS02_04546</name>
</gene>
<evidence type="ECO:0000256" key="2">
    <source>
        <dbReference type="ARBA" id="ARBA00022827"/>
    </source>
</evidence>
<keyword evidence="1" id="KW-0285">Flavoprotein</keyword>
<evidence type="ECO:0000313" key="6">
    <source>
        <dbReference type="Proteomes" id="UP001056436"/>
    </source>
</evidence>
<keyword evidence="2" id="KW-0274">FAD</keyword>
<keyword evidence="6" id="KW-1185">Reference proteome</keyword>
<keyword evidence="4" id="KW-0560">Oxidoreductase</keyword>
<dbReference type="InterPro" id="IPR050775">
    <property type="entry name" value="FAD-binding_Monooxygenases"/>
</dbReference>
<evidence type="ECO:0000256" key="3">
    <source>
        <dbReference type="ARBA" id="ARBA00022857"/>
    </source>
</evidence>
<dbReference type="EMBL" id="SDAQ01000019">
    <property type="protein sequence ID" value="KAI3555098.1"/>
    <property type="molecule type" value="Genomic_DNA"/>
</dbReference>
<dbReference type="Proteomes" id="UP001056436">
    <property type="component" value="Unassembled WGS sequence"/>
</dbReference>
<organism evidence="5 6">
    <name type="scientific">Colletotrichum abscissum</name>
    <dbReference type="NCBI Taxonomy" id="1671311"/>
    <lineage>
        <taxon>Eukaryota</taxon>
        <taxon>Fungi</taxon>
        <taxon>Dikarya</taxon>
        <taxon>Ascomycota</taxon>
        <taxon>Pezizomycotina</taxon>
        <taxon>Sordariomycetes</taxon>
        <taxon>Hypocreomycetidae</taxon>
        <taxon>Glomerellales</taxon>
        <taxon>Glomerellaceae</taxon>
        <taxon>Colletotrichum</taxon>
        <taxon>Colletotrichum acutatum species complex</taxon>
    </lineage>
</organism>
<dbReference type="PANTHER" id="PTHR43098">
    <property type="entry name" value="L-ORNITHINE N(5)-MONOOXYGENASE-RELATED"/>
    <property type="match status" value="1"/>
</dbReference>
<dbReference type="Gene3D" id="3.50.50.60">
    <property type="entry name" value="FAD/NAD(P)-binding domain"/>
    <property type="match status" value="2"/>
</dbReference>
<dbReference type="SUPFAM" id="SSF51905">
    <property type="entry name" value="FAD/NAD(P)-binding domain"/>
    <property type="match status" value="1"/>
</dbReference>
<dbReference type="PANTHER" id="PTHR43098:SF5">
    <property type="entry name" value="DUAL-FUNCTIONAL MONOOXYGENASE_METHYLTRANSFERASE PSOF"/>
    <property type="match status" value="1"/>
</dbReference>
<reference evidence="5" key="1">
    <citation type="submission" date="2019-01" db="EMBL/GenBank/DDBJ databases">
        <title>Colletotrichum abscissum LGMF1257.</title>
        <authorList>
            <person name="Baroncelli R."/>
        </authorList>
    </citation>
    <scope>NUCLEOTIDE SEQUENCE</scope>
    <source>
        <strain evidence="5">Ca142</strain>
    </source>
</reference>
<dbReference type="GO" id="GO:0016491">
    <property type="term" value="F:oxidoreductase activity"/>
    <property type="evidence" value="ECO:0007669"/>
    <property type="project" value="UniProtKB-KW"/>
</dbReference>
<proteinExistence type="predicted"/>
<name>A0A9P9XJL7_9PEZI</name>
<dbReference type="AlphaFoldDB" id="A0A9P9XJL7"/>
<evidence type="ECO:0000256" key="4">
    <source>
        <dbReference type="ARBA" id="ARBA00023002"/>
    </source>
</evidence>
<sequence length="241" mass="26945">HHLQEPDRVVCSGVHLLKLAQDVETLITTANVQLVDITSDSIDLYDLYENGVVTGSGEYKFDMVIFALGFDAGTGALSEIDAKGSQGRSLKKCWTSKVDTFAGTLIPGFPDMFSANYRDFLVNEKPNRLMYDFWAKKARPRVKNPAKAALLIPKKAPFAFRTKRSSLKCPNLFIVYGPQAPTAFSNRPPFLESQVNMITELLQKLQKKGIKSIKAQRDIEEKWKQAIQATNSKTLMPLTDT</sequence>
<protein>
    <submittedName>
        <fullName evidence="5">Uncharacterized protein</fullName>
    </submittedName>
</protein>
<accession>A0A9P9XJL7</accession>
<feature type="non-terminal residue" evidence="5">
    <location>
        <position position="241"/>
    </location>
</feature>
<dbReference type="OrthoDB" id="66881at2759"/>
<comment type="caution">
    <text evidence="5">The sequence shown here is derived from an EMBL/GenBank/DDBJ whole genome shotgun (WGS) entry which is preliminary data.</text>
</comment>
<keyword evidence="3" id="KW-0521">NADP</keyword>
<evidence type="ECO:0000256" key="1">
    <source>
        <dbReference type="ARBA" id="ARBA00022630"/>
    </source>
</evidence>
<evidence type="ECO:0000313" key="5">
    <source>
        <dbReference type="EMBL" id="KAI3555098.1"/>
    </source>
</evidence>
<dbReference type="InterPro" id="IPR036188">
    <property type="entry name" value="FAD/NAD-bd_sf"/>
</dbReference>